<reference evidence="9" key="1">
    <citation type="journal article" date="2019" name="Int. J. Syst. Evol. Microbiol.">
        <title>The Global Catalogue of Microorganisms (GCM) 10K type strain sequencing project: providing services to taxonomists for standard genome sequencing and annotation.</title>
        <authorList>
            <consortium name="The Broad Institute Genomics Platform"/>
            <consortium name="The Broad Institute Genome Sequencing Center for Infectious Disease"/>
            <person name="Wu L."/>
            <person name="Ma J."/>
        </authorList>
    </citation>
    <scope>NUCLEOTIDE SEQUENCE [LARGE SCALE GENOMIC DNA]</scope>
    <source>
        <strain evidence="9">JCM 14545</strain>
    </source>
</reference>
<evidence type="ECO:0000256" key="5">
    <source>
        <dbReference type="PROSITE-ProRule" id="PRU10141"/>
    </source>
</evidence>
<feature type="domain" description="Protein kinase" evidence="7">
    <location>
        <begin position="15"/>
        <end position="275"/>
    </location>
</feature>
<gene>
    <name evidence="8" type="ORF">GCM10009754_73510</name>
</gene>
<evidence type="ECO:0000256" key="4">
    <source>
        <dbReference type="ARBA" id="ARBA00022840"/>
    </source>
</evidence>
<dbReference type="PANTHER" id="PTHR43289:SF34">
    <property type="entry name" value="SERINE_THREONINE-PROTEIN KINASE YBDM-RELATED"/>
    <property type="match status" value="1"/>
</dbReference>
<proteinExistence type="predicted"/>
<comment type="caution">
    <text evidence="8">The sequence shown here is derived from an EMBL/GenBank/DDBJ whole genome shotgun (WGS) entry which is preliminary data.</text>
</comment>
<dbReference type="PROSITE" id="PS50011">
    <property type="entry name" value="PROTEIN_KINASE_DOM"/>
    <property type="match status" value="1"/>
</dbReference>
<dbReference type="SUPFAM" id="SSF56112">
    <property type="entry name" value="Protein kinase-like (PK-like)"/>
    <property type="match status" value="1"/>
</dbReference>
<keyword evidence="4 5" id="KW-0067">ATP-binding</keyword>
<keyword evidence="9" id="KW-1185">Reference proteome</keyword>
<dbReference type="Gene3D" id="1.10.510.10">
    <property type="entry name" value="Transferase(Phosphotransferase) domain 1"/>
    <property type="match status" value="1"/>
</dbReference>
<organism evidence="8 9">
    <name type="scientific">Amycolatopsis minnesotensis</name>
    <dbReference type="NCBI Taxonomy" id="337894"/>
    <lineage>
        <taxon>Bacteria</taxon>
        <taxon>Bacillati</taxon>
        <taxon>Actinomycetota</taxon>
        <taxon>Actinomycetes</taxon>
        <taxon>Pseudonocardiales</taxon>
        <taxon>Pseudonocardiaceae</taxon>
        <taxon>Amycolatopsis</taxon>
    </lineage>
</organism>
<keyword evidence="3" id="KW-0418">Kinase</keyword>
<dbReference type="PANTHER" id="PTHR43289">
    <property type="entry name" value="MITOGEN-ACTIVATED PROTEIN KINASE KINASE KINASE 20-RELATED"/>
    <property type="match status" value="1"/>
</dbReference>
<feature type="region of interest" description="Disordered" evidence="6">
    <location>
        <begin position="336"/>
        <end position="367"/>
    </location>
</feature>
<dbReference type="CDD" id="cd14014">
    <property type="entry name" value="STKc_PknB_like"/>
    <property type="match status" value="1"/>
</dbReference>
<evidence type="ECO:0000259" key="7">
    <source>
        <dbReference type="PROSITE" id="PS50011"/>
    </source>
</evidence>
<dbReference type="PROSITE" id="PS00107">
    <property type="entry name" value="PROTEIN_KINASE_ATP"/>
    <property type="match status" value="1"/>
</dbReference>
<evidence type="ECO:0000256" key="1">
    <source>
        <dbReference type="ARBA" id="ARBA00022679"/>
    </source>
</evidence>
<dbReference type="InterPro" id="IPR008271">
    <property type="entry name" value="Ser/Thr_kinase_AS"/>
</dbReference>
<dbReference type="EMBL" id="BAAANN010000041">
    <property type="protein sequence ID" value="GAA1985198.1"/>
    <property type="molecule type" value="Genomic_DNA"/>
</dbReference>
<dbReference type="InterPro" id="IPR000719">
    <property type="entry name" value="Prot_kinase_dom"/>
</dbReference>
<evidence type="ECO:0000313" key="9">
    <source>
        <dbReference type="Proteomes" id="UP001501116"/>
    </source>
</evidence>
<evidence type="ECO:0000256" key="2">
    <source>
        <dbReference type="ARBA" id="ARBA00022741"/>
    </source>
</evidence>
<evidence type="ECO:0000256" key="6">
    <source>
        <dbReference type="SAM" id="MobiDB-lite"/>
    </source>
</evidence>
<dbReference type="InterPro" id="IPR011009">
    <property type="entry name" value="Kinase-like_dom_sf"/>
</dbReference>
<dbReference type="RefSeq" id="WP_344429609.1">
    <property type="nucleotide sequence ID" value="NZ_BAAANN010000041.1"/>
</dbReference>
<dbReference type="Proteomes" id="UP001501116">
    <property type="component" value="Unassembled WGS sequence"/>
</dbReference>
<evidence type="ECO:0000256" key="3">
    <source>
        <dbReference type="ARBA" id="ARBA00022777"/>
    </source>
</evidence>
<name>A0ABP5DVB9_9PSEU</name>
<feature type="region of interest" description="Disordered" evidence="6">
    <location>
        <begin position="578"/>
        <end position="601"/>
    </location>
</feature>
<dbReference type="PROSITE" id="PS00108">
    <property type="entry name" value="PROTEIN_KINASE_ST"/>
    <property type="match status" value="1"/>
</dbReference>
<keyword evidence="2 5" id="KW-0547">Nucleotide-binding</keyword>
<feature type="compositionally biased region" description="Polar residues" evidence="6">
    <location>
        <begin position="584"/>
        <end position="596"/>
    </location>
</feature>
<feature type="binding site" evidence="5">
    <location>
        <position position="43"/>
    </location>
    <ligand>
        <name>ATP</name>
        <dbReference type="ChEBI" id="CHEBI:30616"/>
    </ligand>
</feature>
<protein>
    <recommendedName>
        <fullName evidence="7">Protein kinase domain-containing protein</fullName>
    </recommendedName>
</protein>
<dbReference type="Gene3D" id="3.30.200.20">
    <property type="entry name" value="Phosphorylase Kinase, domain 1"/>
    <property type="match status" value="1"/>
</dbReference>
<evidence type="ECO:0000313" key="8">
    <source>
        <dbReference type="EMBL" id="GAA1985198.1"/>
    </source>
</evidence>
<accession>A0ABP5DVB9</accession>
<dbReference type="Pfam" id="PF00069">
    <property type="entry name" value="Pkinase"/>
    <property type="match status" value="1"/>
</dbReference>
<keyword evidence="1" id="KW-0808">Transferase</keyword>
<dbReference type="InterPro" id="IPR017441">
    <property type="entry name" value="Protein_kinase_ATP_BS"/>
</dbReference>
<feature type="compositionally biased region" description="Low complexity" evidence="6">
    <location>
        <begin position="336"/>
        <end position="350"/>
    </location>
</feature>
<sequence length="625" mass="65015">MKPLSAGDAGRIGRYQLVASLGEGGMGRVLLGVASDGRLVAVKQVHPGFAHDDGFRSRFKREVEASRMVSGAYTAAVMDADPDARIPWLASVYVPGPSLKETVDAVGPLPPESIHYLATGLATALEEIHRVGLIHRDLKPSNVLLTDDGPRVIDFGIARAAEGDTDLTHTGSVIGSPGFMSPEQAEGKALTPASDVFSLGALLVMAATGSSPFAGNSTPQTLYNVVHSQPDLTTLPPHIRQLAEPCLAKDPAHRPTPSQLLDFLGAVTPSATPWPATVHQEIARQKGEVEVALGAPRPEPAPEPKPKRTGLIAGIAAAAVVIVAAGVTTAIVASGGSGEPGAAPASAAQPAAPPPPDPLRPDNLRTVDPCQLLDGKTLPSTGKLTGDNSLQVEYSQCSYGSGDNVALANIDVGDSASSSGKDATFEGLPGKLDDSGSSCRASVANPVAEKMGISAFSSTTKGDRCKIVREILTETIKALRGTPPRYPQDKGSLIPVDVCGTVAKDAIEKILGGVEENEVTGLHKCTWRGAKWISASVGDAVTERAAYESPENVQIGGFKVWVTREDTATSHSCELAWNHKPSREGNSQRVTASMSDSGDAKLPTEEICQKVEDFAGAMIPGLPKP</sequence>
<dbReference type="SMART" id="SM00220">
    <property type="entry name" value="S_TKc"/>
    <property type="match status" value="1"/>
</dbReference>